<feature type="region of interest" description="Disordered" evidence="1">
    <location>
        <begin position="167"/>
        <end position="186"/>
    </location>
</feature>
<protein>
    <submittedName>
        <fullName evidence="2">Uncharacterized protein</fullName>
    </submittedName>
</protein>
<evidence type="ECO:0000313" key="2">
    <source>
        <dbReference type="EMBL" id="ACN27747.1"/>
    </source>
</evidence>
<dbReference type="EMBL" id="BT063050">
    <property type="protein sequence ID" value="ACN27747.1"/>
    <property type="molecule type" value="mRNA"/>
</dbReference>
<reference evidence="2" key="2">
    <citation type="submission" date="2012-06" db="EMBL/GenBank/DDBJ databases">
        <authorList>
            <person name="Yu Y."/>
            <person name="Currie J."/>
            <person name="Lomeli R."/>
            <person name="Angelova A."/>
            <person name="Collura K."/>
            <person name="Wissotski M."/>
            <person name="Campos D."/>
            <person name="Kudrna D."/>
            <person name="Golser W."/>
            <person name="Ashely E."/>
            <person name="Descour A."/>
            <person name="Fernandes J."/>
            <person name="Soderlund C."/>
            <person name="Walbot V."/>
        </authorList>
    </citation>
    <scope>NUCLEOTIDE SEQUENCE</scope>
    <source>
        <strain evidence="2">B73</strain>
    </source>
</reference>
<feature type="compositionally biased region" description="Basic and acidic residues" evidence="1">
    <location>
        <begin position="169"/>
        <end position="186"/>
    </location>
</feature>
<feature type="compositionally biased region" description="Low complexity" evidence="1">
    <location>
        <begin position="441"/>
        <end position="450"/>
    </location>
</feature>
<reference evidence="2" key="1">
    <citation type="journal article" date="2009" name="PLoS Genet.">
        <title>Sequencing, mapping, and analysis of 27,455 maize full-length cDNAs.</title>
        <authorList>
            <person name="Soderlund C."/>
            <person name="Descour A."/>
            <person name="Kudrna D."/>
            <person name="Bomhoff M."/>
            <person name="Boyd L."/>
            <person name="Currie J."/>
            <person name="Angelova A."/>
            <person name="Collura K."/>
            <person name="Wissotski M."/>
            <person name="Ashley E."/>
            <person name="Morrow D."/>
            <person name="Fernandes J."/>
            <person name="Walbot V."/>
            <person name="Yu Y."/>
        </authorList>
    </citation>
    <scope>NUCLEOTIDE SEQUENCE</scope>
    <source>
        <strain evidence="2">B73</strain>
    </source>
</reference>
<organism evidence="2">
    <name type="scientific">Zea mays</name>
    <name type="common">Maize</name>
    <dbReference type="NCBI Taxonomy" id="4577"/>
    <lineage>
        <taxon>Eukaryota</taxon>
        <taxon>Viridiplantae</taxon>
        <taxon>Streptophyta</taxon>
        <taxon>Embryophyta</taxon>
        <taxon>Tracheophyta</taxon>
        <taxon>Spermatophyta</taxon>
        <taxon>Magnoliopsida</taxon>
        <taxon>Liliopsida</taxon>
        <taxon>Poales</taxon>
        <taxon>Poaceae</taxon>
        <taxon>PACMAD clade</taxon>
        <taxon>Panicoideae</taxon>
        <taxon>Andropogonodae</taxon>
        <taxon>Andropogoneae</taxon>
        <taxon>Tripsacinae</taxon>
        <taxon>Zea</taxon>
    </lineage>
</organism>
<evidence type="ECO:0000256" key="1">
    <source>
        <dbReference type="SAM" id="MobiDB-lite"/>
    </source>
</evidence>
<accession>C0P431</accession>
<proteinExistence type="evidence at transcript level"/>
<feature type="region of interest" description="Disordered" evidence="1">
    <location>
        <begin position="97"/>
        <end position="126"/>
    </location>
</feature>
<sequence length="499" mass="53984">MGCDAMQCNAMQGPLVIWIWRPRFTPGSHDDLGLEDAGFDLLVREHDAAVAVDLVADVDVLAEDGHVLDARPLADGGVPADDAAGDAGVLLDARGAHDGAAGQAHPGLHHAAWPDRDVGPDEAAVPDDRGLVHQHVAQDVRARREPGGRLLPQRVQVQAQARDVVPRLPDVHPETRENHGEEGPVRRDAREHLLLDGRRLQLDAAEHGRVEQVDAGVDLVAHERLGLLHEPLHLAGALLHDHHAVLGRLVDLGHHDRGLAAVGPVELNELGERVLADHVAVEHEERVAGSVGELVAGQGQRACGPEGLRLLRAGDLDAKLALEVLEKVEHDLRLVIDGQDNLCNTNFLQSLDLVQDHGLVAEIHERLGHAERERAQAGAEASDENEGLHGCSSSPPPNSAPTPSAPSLCKKRGARTLNPWRDGRPFLPRRRETGEGGGLSTAPRTSAARAAARKKTRRRKRRRLRLRATQDAAADERRRGFIPLPPPPPSPLEHYYGWG</sequence>
<name>C0P431_MAIZE</name>
<dbReference type="AlphaFoldDB" id="C0P431"/>
<feature type="compositionally biased region" description="Basic residues" evidence="1">
    <location>
        <begin position="451"/>
        <end position="466"/>
    </location>
</feature>
<feature type="compositionally biased region" description="Pro residues" evidence="1">
    <location>
        <begin position="394"/>
        <end position="404"/>
    </location>
</feature>
<feature type="region of interest" description="Disordered" evidence="1">
    <location>
        <begin position="371"/>
        <end position="499"/>
    </location>
</feature>
<feature type="compositionally biased region" description="Basic and acidic residues" evidence="1">
    <location>
        <begin position="421"/>
        <end position="434"/>
    </location>
</feature>